<keyword evidence="2" id="KW-0812">Transmembrane</keyword>
<evidence type="ECO:0000256" key="1">
    <source>
        <dbReference type="SAM" id="MobiDB-lite"/>
    </source>
</evidence>
<dbReference type="EMBL" id="JAAWWB010000018">
    <property type="protein sequence ID" value="KAG6761173.1"/>
    <property type="molecule type" value="Genomic_DNA"/>
</dbReference>
<feature type="transmembrane region" description="Helical" evidence="2">
    <location>
        <begin position="20"/>
        <end position="41"/>
    </location>
</feature>
<protein>
    <submittedName>
        <fullName evidence="3">Uncharacterized protein</fullName>
    </submittedName>
</protein>
<dbReference type="InterPro" id="IPR034430">
    <property type="entry name" value="PSY"/>
</dbReference>
<keyword evidence="2" id="KW-1133">Transmembrane helix</keyword>
<evidence type="ECO:0000256" key="2">
    <source>
        <dbReference type="SAM" id="Phobius"/>
    </source>
</evidence>
<proteinExistence type="predicted"/>
<dbReference type="Proteomes" id="UP000886885">
    <property type="component" value="Chromosome 9D"/>
</dbReference>
<evidence type="ECO:0000313" key="3">
    <source>
        <dbReference type="EMBL" id="KAG6761173.1"/>
    </source>
</evidence>
<keyword evidence="2" id="KW-0472">Membrane</keyword>
<dbReference type="OrthoDB" id="821241at2759"/>
<sequence>MVNNVDIIIVVCAIGQLDSVYMVSSASILVPAYWLLSIYYLTNHSTFVRDNILNIIQVREMKRFVFDNEMALAVKGRSLKMTLNDYGEPTANRGHDPSQRNKNRGGRRG</sequence>
<dbReference type="PANTHER" id="PTHR37177">
    <property type="entry name" value="PROTEIN PSY1"/>
    <property type="match status" value="1"/>
</dbReference>
<comment type="caution">
    <text evidence="3">The sequence shown here is derived from an EMBL/GenBank/DDBJ whole genome shotgun (WGS) entry which is preliminary data.</text>
</comment>
<name>A0A8X7YYK4_POPTO</name>
<keyword evidence="4" id="KW-1185">Reference proteome</keyword>
<organism evidence="3 4">
    <name type="scientific">Populus tomentosa</name>
    <name type="common">Chinese white poplar</name>
    <dbReference type="NCBI Taxonomy" id="118781"/>
    <lineage>
        <taxon>Eukaryota</taxon>
        <taxon>Viridiplantae</taxon>
        <taxon>Streptophyta</taxon>
        <taxon>Embryophyta</taxon>
        <taxon>Tracheophyta</taxon>
        <taxon>Spermatophyta</taxon>
        <taxon>Magnoliopsida</taxon>
        <taxon>eudicotyledons</taxon>
        <taxon>Gunneridae</taxon>
        <taxon>Pentapetalae</taxon>
        <taxon>rosids</taxon>
        <taxon>fabids</taxon>
        <taxon>Malpighiales</taxon>
        <taxon>Salicaceae</taxon>
        <taxon>Saliceae</taxon>
        <taxon>Populus</taxon>
    </lineage>
</organism>
<dbReference type="AlphaFoldDB" id="A0A8X7YYK4"/>
<feature type="region of interest" description="Disordered" evidence="1">
    <location>
        <begin position="84"/>
        <end position="109"/>
    </location>
</feature>
<dbReference type="PANTHER" id="PTHR37177:SF4">
    <property type="entry name" value="PROTEIN PSY1"/>
    <property type="match status" value="1"/>
</dbReference>
<accession>A0A8X7YYK4</accession>
<gene>
    <name evidence="3" type="ORF">POTOM_034371</name>
</gene>
<reference evidence="3" key="1">
    <citation type="journal article" date="2020" name="bioRxiv">
        <title>Hybrid origin of Populus tomentosa Carr. identified through genome sequencing and phylogenomic analysis.</title>
        <authorList>
            <person name="An X."/>
            <person name="Gao K."/>
            <person name="Chen Z."/>
            <person name="Li J."/>
            <person name="Yang X."/>
            <person name="Yang X."/>
            <person name="Zhou J."/>
            <person name="Guo T."/>
            <person name="Zhao T."/>
            <person name="Huang S."/>
            <person name="Miao D."/>
            <person name="Khan W.U."/>
            <person name="Rao P."/>
            <person name="Ye M."/>
            <person name="Lei B."/>
            <person name="Liao W."/>
            <person name="Wang J."/>
            <person name="Ji L."/>
            <person name="Li Y."/>
            <person name="Guo B."/>
            <person name="Mustafa N.S."/>
            <person name="Li S."/>
            <person name="Yun Q."/>
            <person name="Keller S.R."/>
            <person name="Mao J."/>
            <person name="Zhang R."/>
            <person name="Strauss S.H."/>
        </authorList>
    </citation>
    <scope>NUCLEOTIDE SEQUENCE</scope>
    <source>
        <strain evidence="3">GM15</strain>
        <tissue evidence="3">Leaf</tissue>
    </source>
</reference>
<evidence type="ECO:0000313" key="4">
    <source>
        <dbReference type="Proteomes" id="UP000886885"/>
    </source>
</evidence>